<dbReference type="PANTHER" id="PTHR24379:SF121">
    <property type="entry name" value="C2H2-TYPE DOMAIN-CONTAINING PROTEIN"/>
    <property type="match status" value="1"/>
</dbReference>
<keyword evidence="2" id="KW-0677">Repeat</keyword>
<keyword evidence="1" id="KW-0479">Metal-binding</keyword>
<dbReference type="PROSITE" id="PS00028">
    <property type="entry name" value="ZINC_FINGER_C2H2_1"/>
    <property type="match status" value="5"/>
</dbReference>
<dbReference type="GO" id="GO:0008270">
    <property type="term" value="F:zinc ion binding"/>
    <property type="evidence" value="ECO:0007669"/>
    <property type="project" value="UniProtKB-KW"/>
</dbReference>
<feature type="compositionally biased region" description="Basic residues" evidence="7">
    <location>
        <begin position="1370"/>
        <end position="1379"/>
    </location>
</feature>
<dbReference type="PROSITE" id="PS50157">
    <property type="entry name" value="ZINC_FINGER_C2H2_2"/>
    <property type="match status" value="4"/>
</dbReference>
<protein>
    <submittedName>
        <fullName evidence="9">ZN687 protein</fullName>
    </submittedName>
</protein>
<evidence type="ECO:0000313" key="9">
    <source>
        <dbReference type="EMBL" id="KAG5336823.1"/>
    </source>
</evidence>
<dbReference type="EMBL" id="JAANIB010003724">
    <property type="protein sequence ID" value="KAG5336823.1"/>
    <property type="molecule type" value="Genomic_DNA"/>
</dbReference>
<keyword evidence="6" id="KW-0175">Coiled coil</keyword>
<evidence type="ECO:0000256" key="2">
    <source>
        <dbReference type="ARBA" id="ARBA00022737"/>
    </source>
</evidence>
<feature type="region of interest" description="Disordered" evidence="7">
    <location>
        <begin position="512"/>
        <end position="536"/>
    </location>
</feature>
<gene>
    <name evidence="9" type="primary">Znf687</name>
    <name evidence="9" type="ORF">G6Z77_0001379</name>
</gene>
<feature type="compositionally biased region" description="Low complexity" evidence="7">
    <location>
        <begin position="512"/>
        <end position="528"/>
    </location>
</feature>
<dbReference type="Gene3D" id="3.30.160.60">
    <property type="entry name" value="Classic Zinc Finger"/>
    <property type="match status" value="2"/>
</dbReference>
<evidence type="ECO:0000259" key="8">
    <source>
        <dbReference type="PROSITE" id="PS50157"/>
    </source>
</evidence>
<evidence type="ECO:0000256" key="7">
    <source>
        <dbReference type="SAM" id="MobiDB-lite"/>
    </source>
</evidence>
<evidence type="ECO:0000256" key="4">
    <source>
        <dbReference type="ARBA" id="ARBA00022833"/>
    </source>
</evidence>
<feature type="coiled-coil region" evidence="6">
    <location>
        <begin position="1520"/>
        <end position="1554"/>
    </location>
</feature>
<evidence type="ECO:0000256" key="5">
    <source>
        <dbReference type="PROSITE-ProRule" id="PRU00042"/>
    </source>
</evidence>
<feature type="non-terminal residue" evidence="9">
    <location>
        <position position="1"/>
    </location>
</feature>
<feature type="domain" description="C2H2-type" evidence="8">
    <location>
        <begin position="900"/>
        <end position="931"/>
    </location>
</feature>
<dbReference type="PANTHER" id="PTHR24379">
    <property type="entry name" value="KRAB AND ZINC FINGER DOMAIN-CONTAINING"/>
    <property type="match status" value="1"/>
</dbReference>
<organism evidence="9 10">
    <name type="scientific">Acromyrmex heyeri</name>
    <dbReference type="NCBI Taxonomy" id="230685"/>
    <lineage>
        <taxon>Eukaryota</taxon>
        <taxon>Metazoa</taxon>
        <taxon>Ecdysozoa</taxon>
        <taxon>Arthropoda</taxon>
        <taxon>Hexapoda</taxon>
        <taxon>Insecta</taxon>
        <taxon>Pterygota</taxon>
        <taxon>Neoptera</taxon>
        <taxon>Endopterygota</taxon>
        <taxon>Hymenoptera</taxon>
        <taxon>Apocrita</taxon>
        <taxon>Aculeata</taxon>
        <taxon>Formicoidea</taxon>
        <taxon>Formicidae</taxon>
        <taxon>Myrmicinae</taxon>
        <taxon>Acromyrmex</taxon>
    </lineage>
</organism>
<feature type="region of interest" description="Disordered" evidence="7">
    <location>
        <begin position="1363"/>
        <end position="1382"/>
    </location>
</feature>
<proteinExistence type="predicted"/>
<name>A0A836FXE5_9HYME</name>
<evidence type="ECO:0000256" key="6">
    <source>
        <dbReference type="SAM" id="Coils"/>
    </source>
</evidence>
<comment type="caution">
    <text evidence="9">The sequence shown here is derived from an EMBL/GenBank/DDBJ whole genome shotgun (WGS) entry which is preliminary data.</text>
</comment>
<accession>A0A836FXE5</accession>
<feature type="non-terminal residue" evidence="9">
    <location>
        <position position="1568"/>
    </location>
</feature>
<feature type="domain" description="C2H2-type" evidence="8">
    <location>
        <begin position="1437"/>
        <end position="1465"/>
    </location>
</feature>
<reference evidence="9 10" key="1">
    <citation type="submission" date="2020-02" db="EMBL/GenBank/DDBJ databases">
        <title>Relaxed selection underlies rapid genomic changes in the transitions from sociality to social parasitism in ants.</title>
        <authorList>
            <person name="Bi X."/>
        </authorList>
    </citation>
    <scope>NUCLEOTIDE SEQUENCE [LARGE SCALE GENOMIC DNA]</scope>
    <source>
        <strain evidence="9">BGI-DK2014b</strain>
        <tissue evidence="9">Whole body</tissue>
    </source>
</reference>
<keyword evidence="3 5" id="KW-0863">Zinc-finger</keyword>
<dbReference type="OrthoDB" id="8856548at2759"/>
<evidence type="ECO:0000256" key="3">
    <source>
        <dbReference type="ARBA" id="ARBA00022771"/>
    </source>
</evidence>
<dbReference type="Proteomes" id="UP000670152">
    <property type="component" value="Unassembled WGS sequence"/>
</dbReference>
<dbReference type="InterPro" id="IPR036236">
    <property type="entry name" value="Znf_C2H2_sf"/>
</dbReference>
<feature type="domain" description="C2H2-type" evidence="8">
    <location>
        <begin position="839"/>
        <end position="869"/>
    </location>
</feature>
<sequence>MAALSCTILSTECSRSRNQETSWLKDIHTSCDLQQCDRFSTRSVRIGPKVHKNKNIGDKWGLEYHKAIQDVVFSQHCLPFMPTEPPASLSEDIVESGPLYVCRHCRDCFRFQSSFEEHNARHCWILGLWCRYCFDTVCNHPVRKGYTKCSECLEKDSKKRAYLISRGSISSRQLRVGVIKIFYNQCQFIDHMKMHQLSVVNMGDLMLIPVPIDMSSDWSSEFEILCEALMEVAFLLRIHIIDWLKEHNLQDNWWKLVNGKSNNAKIKEIVDKYQGRQLFKPSYKTITDMFTNSNSFNVTYNIRNSPDIEFIDNDSTDKNTNNSVDLIKDKNIVENEDNPCTSTDIAFVDCGPTSQYFEPEIPINHKSTQQLKTYRSANTIKINKMMYETSKDRNSHETNTIHENVIKKTTENILSKPSNPSNITNTSVNTIMNNSFKISIPFSAKTSSIIKTNQSTQNLQTSNNKILNVQDPKNITIINQFPSNLISNQKIVLVGQNSYNVISHSKNELTTKTNSSNSVVDNSGSNTSIQKRSYSNVKKQESNEKIIISNGQKYVIKRIKNTTKVTKQLTSEHNISKQNVLKPTNSNEVENGTQQTTLFPNNVSISTPSPSPKLSNNESHVNKKTSIMPKLQKMPPHLIPVSAMHPRYMSEIISLIKEDNGDLYMDVKLVDRIAKESLLAMCDVITKYRQEMFNEFYQMNSLELKKRLEHLQYITDEMKNVMNFISDHVFQEKLRAVNTIKCLLEECLNKSNKNIQDEKINDDIILNEWETKVNREHRCLSCNRYRKPDSYIVGFSKLAMNENDYCSCYKEVCQDCQSYHGSVSRFVAHQNFHKKKKPFVCPDCDSKFKSSISLEVHTWTVCFHTLRKITFGCKICEIDGFRDLESITRHFVIMHCNTKIGCEVCNRVFASYNEYIQHRTETHPIRTQQKPVRLVIYKLSNVILRCENFMPYLEKNPVIRKLVWFKCPFCQLITTDNKHVTMLLNTHLRNNHTESLSKILSDKAFTLIFGFKMTRAVILNAEKSLLSGTIVPKIVNTQTISSEIFERGSQNMEHIWPTDTKKVNESSQVVKNIDDKEKGQLLPKIVSVVSMNDLKPSKPEKAITKILTETKAKSNSPFFQLIVNSDGKMVPHEETVMELNDSKSNNKKKTTEIIKIGKDTELIMNTSHISEFEKKPLLTDIIGISNSSIVSNEKVSSSISEATTDNCIKIVDVKTICKSNIEPLIKAEMCNTQTKDENASNMGFMPKPPPLARIPQHLLKPTEIKSENELTNDSNSRLEPFVQRTDNSKMRIALGSQKEVVDYLCHLCKERINTSQFIMETHFREKHSDEYKVTIITPRLLRMSHNFINGDYKQFINNRKRKSDNTLSATKRKRRWTQRKHTEIKDTNPPVGLCVKQETAEDDEGNFICKKCGQQCSDISNLREHIAANHRLKGRYLICLECGENFVVAPSLQMHLKAFHGIEDPLNYMNQNPSYAPSLDSDLQTEEKTTVANQCYVCMAVFEDKAAVDKHLRVHGMAFLNRKRIEARNALEKKANVEKNKQNIKDSKETVKQDKPVETILEKISVSN</sequence>
<evidence type="ECO:0000313" key="10">
    <source>
        <dbReference type="Proteomes" id="UP000670152"/>
    </source>
</evidence>
<feature type="domain" description="C2H2-type" evidence="8">
    <location>
        <begin position="1407"/>
        <end position="1430"/>
    </location>
</feature>
<evidence type="ECO:0000256" key="1">
    <source>
        <dbReference type="ARBA" id="ARBA00022723"/>
    </source>
</evidence>
<dbReference type="SUPFAM" id="SSF57667">
    <property type="entry name" value="beta-beta-alpha zinc fingers"/>
    <property type="match status" value="2"/>
</dbReference>
<keyword evidence="10" id="KW-1185">Reference proteome</keyword>
<dbReference type="InterPro" id="IPR013087">
    <property type="entry name" value="Znf_C2H2_type"/>
</dbReference>
<keyword evidence="4" id="KW-0862">Zinc</keyword>
<dbReference type="SMART" id="SM00355">
    <property type="entry name" value="ZnF_C2H2"/>
    <property type="match status" value="10"/>
</dbReference>